<sequence>MPTTYTIADDEVCALLAEVMGSWHPDLRDAGVKVACLFAANDKGPALKHGGYPVLACIKIVSLKDRVTKAHDAELLIDAGAWNDLRYGQRVATLDHELSHIRLKNFWRRPVLDRDNQPTGQTEVGWESDDLGRPALKSVPGDWSAGDGFAAVVARHGRDAIEFRNLATCTREAEAALAAGQAALLERATRPGGSL</sequence>
<keyword evidence="3" id="KW-1185">Reference proteome</keyword>
<dbReference type="EMBL" id="CP025958">
    <property type="protein sequence ID" value="AWM35861.1"/>
    <property type="molecule type" value="Genomic_DNA"/>
</dbReference>
<name>A0A2Z3GTK1_9BACT</name>
<proteinExistence type="predicted"/>
<dbReference type="Pfam" id="PF18894">
    <property type="entry name" value="PhageMetallopep"/>
    <property type="match status" value="1"/>
</dbReference>
<evidence type="ECO:0000313" key="3">
    <source>
        <dbReference type="Proteomes" id="UP000245802"/>
    </source>
</evidence>
<accession>A0A2Z3GTK1</accession>
<dbReference type="Proteomes" id="UP000245802">
    <property type="component" value="Chromosome"/>
</dbReference>
<organism evidence="2 3">
    <name type="scientific">Gemmata obscuriglobus</name>
    <dbReference type="NCBI Taxonomy" id="114"/>
    <lineage>
        <taxon>Bacteria</taxon>
        <taxon>Pseudomonadati</taxon>
        <taxon>Planctomycetota</taxon>
        <taxon>Planctomycetia</taxon>
        <taxon>Gemmatales</taxon>
        <taxon>Gemmataceae</taxon>
        <taxon>Gemmata</taxon>
    </lineage>
</organism>
<protein>
    <recommendedName>
        <fullName evidence="1">Putative phage metallopeptidase domain-containing protein</fullName>
    </recommendedName>
</protein>
<gene>
    <name evidence="2" type="ORF">C1280_01720</name>
</gene>
<evidence type="ECO:0000259" key="1">
    <source>
        <dbReference type="Pfam" id="PF18894"/>
    </source>
</evidence>
<evidence type="ECO:0000313" key="2">
    <source>
        <dbReference type="EMBL" id="AWM35861.1"/>
    </source>
</evidence>
<feature type="domain" description="Putative phage metallopeptidase" evidence="1">
    <location>
        <begin position="6"/>
        <end position="162"/>
    </location>
</feature>
<dbReference type="AlphaFoldDB" id="A0A2Z3GTK1"/>
<dbReference type="OrthoDB" id="6933687at2"/>
<reference evidence="2 3" key="1">
    <citation type="submission" date="2018-01" db="EMBL/GenBank/DDBJ databases">
        <title>G. obscuriglobus.</title>
        <authorList>
            <person name="Franke J."/>
            <person name="Blomberg W."/>
            <person name="Selmecki A."/>
        </authorList>
    </citation>
    <scope>NUCLEOTIDE SEQUENCE [LARGE SCALE GENOMIC DNA]</scope>
    <source>
        <strain evidence="2 3">DSM 5831</strain>
    </source>
</reference>
<dbReference type="KEGG" id="gog:C1280_01720"/>
<dbReference type="RefSeq" id="WP_109570741.1">
    <property type="nucleotide sequence ID" value="NZ_CP025958.1"/>
</dbReference>
<dbReference type="InterPro" id="IPR043998">
    <property type="entry name" value="Put_Metallopep"/>
</dbReference>